<dbReference type="PANTHER" id="PTHR12125">
    <property type="entry name" value="F-BOX ONLY PROTEIN 6-LIKE PROTEIN"/>
    <property type="match status" value="1"/>
</dbReference>
<dbReference type="PANTHER" id="PTHR12125:SF5">
    <property type="entry name" value="F-BOX DOMAIN-CONTAINING PROTEIN"/>
    <property type="match status" value="1"/>
</dbReference>
<reference evidence="3" key="2">
    <citation type="journal article" date="2007" name="PLoS Biol.">
        <title>Survey sequencing and comparative analysis of the elephant shark (Callorhinchus milii) genome.</title>
        <authorList>
            <person name="Venkatesh B."/>
            <person name="Kirkness E.F."/>
            <person name="Loh Y.H."/>
            <person name="Halpern A.L."/>
            <person name="Lee A.P."/>
            <person name="Johnson J."/>
            <person name="Dandona N."/>
            <person name="Viswanathan L.D."/>
            <person name="Tay A."/>
            <person name="Venter J.C."/>
            <person name="Strausberg R.L."/>
            <person name="Brenner S."/>
        </authorList>
    </citation>
    <scope>NUCLEOTIDE SEQUENCE [LARGE SCALE GENOMIC DNA]</scope>
</reference>
<feature type="domain" description="FBA" evidence="1">
    <location>
        <begin position="44"/>
        <end position="163"/>
    </location>
</feature>
<dbReference type="Proteomes" id="UP000314986">
    <property type="component" value="Unassembled WGS sequence"/>
</dbReference>
<evidence type="ECO:0000313" key="2">
    <source>
        <dbReference type="Ensembl" id="ENSCMIP00000034451.1"/>
    </source>
</evidence>
<dbReference type="GO" id="GO:0031146">
    <property type="term" value="P:SCF-dependent proteasomal ubiquitin-dependent protein catabolic process"/>
    <property type="evidence" value="ECO:0007669"/>
    <property type="project" value="TreeGrafter"/>
</dbReference>
<organism evidence="2 3">
    <name type="scientific">Callorhinchus milii</name>
    <name type="common">Ghost shark</name>
    <dbReference type="NCBI Taxonomy" id="7868"/>
    <lineage>
        <taxon>Eukaryota</taxon>
        <taxon>Metazoa</taxon>
        <taxon>Chordata</taxon>
        <taxon>Craniata</taxon>
        <taxon>Vertebrata</taxon>
        <taxon>Chondrichthyes</taxon>
        <taxon>Holocephali</taxon>
        <taxon>Chimaeriformes</taxon>
        <taxon>Callorhinchidae</taxon>
        <taxon>Callorhinchus</taxon>
    </lineage>
</organism>
<dbReference type="InterPro" id="IPR039752">
    <property type="entry name" value="F-box_only"/>
</dbReference>
<reference evidence="2" key="4">
    <citation type="submission" date="2025-08" db="UniProtKB">
        <authorList>
            <consortium name="Ensembl"/>
        </authorList>
    </citation>
    <scope>IDENTIFICATION</scope>
</reference>
<dbReference type="SUPFAM" id="SSF49785">
    <property type="entry name" value="Galactose-binding domain-like"/>
    <property type="match status" value="1"/>
</dbReference>
<reference evidence="2" key="5">
    <citation type="submission" date="2025-09" db="UniProtKB">
        <authorList>
            <consortium name="Ensembl"/>
        </authorList>
    </citation>
    <scope>IDENTIFICATION</scope>
</reference>
<dbReference type="InterPro" id="IPR008979">
    <property type="entry name" value="Galactose-bd-like_sf"/>
</dbReference>
<dbReference type="AlphaFoldDB" id="A0A4W3J4D3"/>
<reference evidence="3" key="3">
    <citation type="journal article" date="2014" name="Nature">
        <title>Elephant shark genome provides unique insights into gnathostome evolution.</title>
        <authorList>
            <consortium name="International Elephant Shark Genome Sequencing Consortium"/>
            <person name="Venkatesh B."/>
            <person name="Lee A.P."/>
            <person name="Ravi V."/>
            <person name="Maurya A.K."/>
            <person name="Lian M.M."/>
            <person name="Swann J.B."/>
            <person name="Ohta Y."/>
            <person name="Flajnik M.F."/>
            <person name="Sutoh Y."/>
            <person name="Kasahara M."/>
            <person name="Hoon S."/>
            <person name="Gangu V."/>
            <person name="Roy S.W."/>
            <person name="Irimia M."/>
            <person name="Korzh V."/>
            <person name="Kondrychyn I."/>
            <person name="Lim Z.W."/>
            <person name="Tay B.H."/>
            <person name="Tohari S."/>
            <person name="Kong K.W."/>
            <person name="Ho S."/>
            <person name="Lorente-Galdos B."/>
            <person name="Quilez J."/>
            <person name="Marques-Bonet T."/>
            <person name="Raney B.J."/>
            <person name="Ingham P.W."/>
            <person name="Tay A."/>
            <person name="Hillier L.W."/>
            <person name="Minx P."/>
            <person name="Boehm T."/>
            <person name="Wilson R.K."/>
            <person name="Brenner S."/>
            <person name="Warren W.C."/>
        </authorList>
    </citation>
    <scope>NUCLEOTIDE SEQUENCE [LARGE SCALE GENOMIC DNA]</scope>
</reference>
<dbReference type="Gene3D" id="2.60.120.260">
    <property type="entry name" value="Galactose-binding domain-like"/>
    <property type="match status" value="1"/>
</dbReference>
<proteinExistence type="predicted"/>
<dbReference type="GO" id="GO:0005737">
    <property type="term" value="C:cytoplasm"/>
    <property type="evidence" value="ECO:0007669"/>
    <property type="project" value="TreeGrafter"/>
</dbReference>
<dbReference type="Ensembl" id="ENSCMIT00000034969.1">
    <property type="protein sequence ID" value="ENSCMIP00000034451.1"/>
    <property type="gene ID" value="ENSCMIG00000014616.1"/>
</dbReference>
<dbReference type="GO" id="GO:0006516">
    <property type="term" value="P:glycoprotein catabolic process"/>
    <property type="evidence" value="ECO:0007669"/>
    <property type="project" value="TreeGrafter"/>
</dbReference>
<keyword evidence="3" id="KW-1185">Reference proteome</keyword>
<reference evidence="3" key="1">
    <citation type="journal article" date="2006" name="Science">
        <title>Ancient noncoding elements conserved in the human genome.</title>
        <authorList>
            <person name="Venkatesh B."/>
            <person name="Kirkness E.F."/>
            <person name="Loh Y.H."/>
            <person name="Halpern A.L."/>
            <person name="Lee A.P."/>
            <person name="Johnson J."/>
            <person name="Dandona N."/>
            <person name="Viswanathan L.D."/>
            <person name="Tay A."/>
            <person name="Venter J.C."/>
            <person name="Strausberg R.L."/>
            <person name="Brenner S."/>
        </authorList>
    </citation>
    <scope>NUCLEOTIDE SEQUENCE [LARGE SCALE GENOMIC DNA]</scope>
</reference>
<evidence type="ECO:0000313" key="3">
    <source>
        <dbReference type="Proteomes" id="UP000314986"/>
    </source>
</evidence>
<dbReference type="SMART" id="SM01198">
    <property type="entry name" value="FBA"/>
    <property type="match status" value="1"/>
</dbReference>
<accession>A0A4W3J4D3</accession>
<protein>
    <recommendedName>
        <fullName evidence="1">FBA domain-containing protein</fullName>
    </recommendedName>
</protein>
<name>A0A4W3J4D3_CALMI</name>
<dbReference type="GO" id="GO:0061630">
    <property type="term" value="F:ubiquitin protein ligase activity"/>
    <property type="evidence" value="ECO:0007669"/>
    <property type="project" value="TreeGrafter"/>
</dbReference>
<dbReference type="InParanoid" id="A0A4W3J4D3"/>
<evidence type="ECO:0000259" key="1">
    <source>
        <dbReference type="SMART" id="SM01198"/>
    </source>
</evidence>
<sequence length="167" mass="19982">TLELPLKKEHHEHRCFRLICEQWRELCIQGGYFKQCWETCLADWRKFSFLQLLHRNWLKNLCAEEGFVHWSLNPNGGGGFTRRLWKIFPGEKWEEVFCNSKIGCGCTYRECSVIQVHESDRVTIQQWSEAMWNQITYVFTDYEPGQDTQFWAGWFRIGVTTTPKLHL</sequence>
<dbReference type="GO" id="GO:0036503">
    <property type="term" value="P:ERAD pathway"/>
    <property type="evidence" value="ECO:0007669"/>
    <property type="project" value="TreeGrafter"/>
</dbReference>
<dbReference type="STRING" id="7868.ENSCMIP00000034451"/>
<dbReference type="InterPro" id="IPR007397">
    <property type="entry name" value="F-box-assoc_dom"/>
</dbReference>
<dbReference type="GO" id="GO:0019005">
    <property type="term" value="C:SCF ubiquitin ligase complex"/>
    <property type="evidence" value="ECO:0007669"/>
    <property type="project" value="TreeGrafter"/>
</dbReference>